<sequence length="102" mass="10838">MKIKMFFAALIIGVVVACGGSAGGESNELGANVFKTHCQLCHGADGKLGLNGAKDFTTSPLSLDERIQVITKGRNTMLAYENTLSPEEIKAVAKYTLTFKGK</sequence>
<dbReference type="GO" id="GO:0020037">
    <property type="term" value="F:heme binding"/>
    <property type="evidence" value="ECO:0007669"/>
    <property type="project" value="InterPro"/>
</dbReference>
<name>A0AA37WDE7_9BACT</name>
<dbReference type="Proteomes" id="UP001156666">
    <property type="component" value="Unassembled WGS sequence"/>
</dbReference>
<comment type="caution">
    <text evidence="7">The sequence shown here is derived from an EMBL/GenBank/DDBJ whole genome shotgun (WGS) entry which is preliminary data.</text>
</comment>
<dbReference type="SUPFAM" id="SSF46626">
    <property type="entry name" value="Cytochrome c"/>
    <property type="match status" value="1"/>
</dbReference>
<dbReference type="AlphaFoldDB" id="A0AA37WDE7"/>
<feature type="chain" id="PRO_5041449640" description="Cytochrome c domain-containing protein" evidence="5">
    <location>
        <begin position="18"/>
        <end position="102"/>
    </location>
</feature>
<keyword evidence="3 4" id="KW-0408">Iron</keyword>
<feature type="signal peptide" evidence="5">
    <location>
        <begin position="1"/>
        <end position="17"/>
    </location>
</feature>
<keyword evidence="8" id="KW-1185">Reference proteome</keyword>
<evidence type="ECO:0000313" key="7">
    <source>
        <dbReference type="EMBL" id="GLR16858.1"/>
    </source>
</evidence>
<dbReference type="InterPro" id="IPR009056">
    <property type="entry name" value="Cyt_c-like_dom"/>
</dbReference>
<evidence type="ECO:0000313" key="8">
    <source>
        <dbReference type="Proteomes" id="UP001156666"/>
    </source>
</evidence>
<reference evidence="7" key="1">
    <citation type="journal article" date="2014" name="Int. J. Syst. Evol. Microbiol.">
        <title>Complete genome sequence of Corynebacterium casei LMG S-19264T (=DSM 44701T), isolated from a smear-ripened cheese.</title>
        <authorList>
            <consortium name="US DOE Joint Genome Institute (JGI-PGF)"/>
            <person name="Walter F."/>
            <person name="Albersmeier A."/>
            <person name="Kalinowski J."/>
            <person name="Ruckert C."/>
        </authorList>
    </citation>
    <scope>NUCLEOTIDE SEQUENCE</scope>
    <source>
        <strain evidence="7">NBRC 108769</strain>
    </source>
</reference>
<accession>A0AA37WDE7</accession>
<dbReference type="RefSeq" id="WP_235290960.1">
    <property type="nucleotide sequence ID" value="NZ_BSOH01000007.1"/>
</dbReference>
<dbReference type="PROSITE" id="PS51257">
    <property type="entry name" value="PROKAR_LIPOPROTEIN"/>
    <property type="match status" value="1"/>
</dbReference>
<dbReference type="Gene3D" id="1.10.760.10">
    <property type="entry name" value="Cytochrome c-like domain"/>
    <property type="match status" value="1"/>
</dbReference>
<evidence type="ECO:0000256" key="1">
    <source>
        <dbReference type="ARBA" id="ARBA00022617"/>
    </source>
</evidence>
<protein>
    <recommendedName>
        <fullName evidence="6">Cytochrome c domain-containing protein</fullName>
    </recommendedName>
</protein>
<feature type="domain" description="Cytochrome c" evidence="6">
    <location>
        <begin position="25"/>
        <end position="100"/>
    </location>
</feature>
<organism evidence="7 8">
    <name type="scientific">Portibacter lacus</name>
    <dbReference type="NCBI Taxonomy" id="1099794"/>
    <lineage>
        <taxon>Bacteria</taxon>
        <taxon>Pseudomonadati</taxon>
        <taxon>Bacteroidota</taxon>
        <taxon>Saprospiria</taxon>
        <taxon>Saprospirales</taxon>
        <taxon>Haliscomenobacteraceae</taxon>
        <taxon>Portibacter</taxon>
    </lineage>
</organism>
<keyword evidence="5" id="KW-0732">Signal</keyword>
<keyword evidence="1 4" id="KW-0349">Heme</keyword>
<dbReference type="GO" id="GO:0009055">
    <property type="term" value="F:electron transfer activity"/>
    <property type="evidence" value="ECO:0007669"/>
    <property type="project" value="InterPro"/>
</dbReference>
<dbReference type="InterPro" id="IPR036909">
    <property type="entry name" value="Cyt_c-like_dom_sf"/>
</dbReference>
<dbReference type="GO" id="GO:0046872">
    <property type="term" value="F:metal ion binding"/>
    <property type="evidence" value="ECO:0007669"/>
    <property type="project" value="UniProtKB-KW"/>
</dbReference>
<evidence type="ECO:0000256" key="4">
    <source>
        <dbReference type="PROSITE-ProRule" id="PRU00433"/>
    </source>
</evidence>
<evidence type="ECO:0000259" key="6">
    <source>
        <dbReference type="PROSITE" id="PS51007"/>
    </source>
</evidence>
<evidence type="ECO:0000256" key="5">
    <source>
        <dbReference type="SAM" id="SignalP"/>
    </source>
</evidence>
<evidence type="ECO:0000256" key="3">
    <source>
        <dbReference type="ARBA" id="ARBA00023004"/>
    </source>
</evidence>
<reference evidence="7" key="2">
    <citation type="submission" date="2023-01" db="EMBL/GenBank/DDBJ databases">
        <title>Draft genome sequence of Portibacter lacus strain NBRC 108769.</title>
        <authorList>
            <person name="Sun Q."/>
            <person name="Mori K."/>
        </authorList>
    </citation>
    <scope>NUCLEOTIDE SEQUENCE</scope>
    <source>
        <strain evidence="7">NBRC 108769</strain>
    </source>
</reference>
<evidence type="ECO:0000256" key="2">
    <source>
        <dbReference type="ARBA" id="ARBA00022723"/>
    </source>
</evidence>
<proteinExistence type="predicted"/>
<dbReference type="PROSITE" id="PS51007">
    <property type="entry name" value="CYTC"/>
    <property type="match status" value="1"/>
</dbReference>
<dbReference type="EMBL" id="BSOH01000007">
    <property type="protein sequence ID" value="GLR16858.1"/>
    <property type="molecule type" value="Genomic_DNA"/>
</dbReference>
<gene>
    <name evidence="7" type="ORF">GCM10007940_14730</name>
</gene>
<dbReference type="Pfam" id="PF13442">
    <property type="entry name" value="Cytochrome_CBB3"/>
    <property type="match status" value="1"/>
</dbReference>
<keyword evidence="2 4" id="KW-0479">Metal-binding</keyword>